<dbReference type="InterPro" id="IPR050256">
    <property type="entry name" value="Glycosyltransferase_2"/>
</dbReference>
<name>A0A9D7K206_9PROT</name>
<accession>A0A9D7K206</accession>
<protein>
    <submittedName>
        <fullName evidence="2">Glycosyltransferase family 2 protein</fullName>
    </submittedName>
</protein>
<dbReference type="SUPFAM" id="SSF53448">
    <property type="entry name" value="Nucleotide-diphospho-sugar transferases"/>
    <property type="match status" value="1"/>
</dbReference>
<reference evidence="2" key="1">
    <citation type="submission" date="2020-10" db="EMBL/GenBank/DDBJ databases">
        <title>Connecting structure to function with the recovery of over 1000 high-quality activated sludge metagenome-assembled genomes encoding full-length rRNA genes using long-read sequencing.</title>
        <authorList>
            <person name="Singleton C.M."/>
            <person name="Petriglieri F."/>
            <person name="Kristensen J.M."/>
            <person name="Kirkegaard R.H."/>
            <person name="Michaelsen T.Y."/>
            <person name="Andersen M.H."/>
            <person name="Karst S.M."/>
            <person name="Dueholm M.S."/>
            <person name="Nielsen P.H."/>
            <person name="Albertsen M."/>
        </authorList>
    </citation>
    <scope>NUCLEOTIDE SEQUENCE</scope>
    <source>
        <strain evidence="2">Hirt_18-Q3-R61-65_BATAC.395</strain>
    </source>
</reference>
<dbReference type="CDD" id="cd04179">
    <property type="entry name" value="DPM_DPG-synthase_like"/>
    <property type="match status" value="1"/>
</dbReference>
<evidence type="ECO:0000313" key="2">
    <source>
        <dbReference type="EMBL" id="MBK8524018.1"/>
    </source>
</evidence>
<dbReference type="Pfam" id="PF00535">
    <property type="entry name" value="Glycos_transf_2"/>
    <property type="match status" value="1"/>
</dbReference>
<dbReference type="PANTHER" id="PTHR48090:SF7">
    <property type="entry name" value="RFBJ PROTEIN"/>
    <property type="match status" value="1"/>
</dbReference>
<proteinExistence type="predicted"/>
<feature type="domain" description="Glycosyltransferase 2-like" evidence="1">
    <location>
        <begin position="10"/>
        <end position="135"/>
    </location>
</feature>
<organism evidence="2 3">
    <name type="scientific">Candidatus Proximibacter danicus</name>
    <dbReference type="NCBI Taxonomy" id="2954365"/>
    <lineage>
        <taxon>Bacteria</taxon>
        <taxon>Pseudomonadati</taxon>
        <taxon>Pseudomonadota</taxon>
        <taxon>Betaproteobacteria</taxon>
        <taxon>Candidatus Proximibacter</taxon>
    </lineage>
</organism>
<sequence length="261" mass="28609">MPAPSTSHLVLIPSYNPGPKVYDTVCAARGQWSPVWVVVDGSTDGSAEKLQAMAAEDAGLKVIVLPENRGKGAAVFEGASAAARAGFTHVLTMDSDGQHPAGLIPAFMAASQAATQCMVLGKPVFAADAPRLRVNGRKVSNGWANLETLWMGIGDSLYGFRVYPIAPLCRVMQGQKWMRRFDFDPEAVVRLCWLGVQPINLDAPVRYFRADEGGVSHFNYLRDNTLLTWMHTRLFLGFLLRLPLLLWRRLTATGSRAVRPE</sequence>
<dbReference type="InterPro" id="IPR001173">
    <property type="entry name" value="Glyco_trans_2-like"/>
</dbReference>
<dbReference type="Gene3D" id="3.90.550.10">
    <property type="entry name" value="Spore Coat Polysaccharide Biosynthesis Protein SpsA, Chain A"/>
    <property type="match status" value="1"/>
</dbReference>
<dbReference type="InterPro" id="IPR029044">
    <property type="entry name" value="Nucleotide-diphossugar_trans"/>
</dbReference>
<dbReference type="AlphaFoldDB" id="A0A9D7K206"/>
<dbReference type="Proteomes" id="UP000886689">
    <property type="component" value="Unassembled WGS sequence"/>
</dbReference>
<comment type="caution">
    <text evidence="2">The sequence shown here is derived from an EMBL/GenBank/DDBJ whole genome shotgun (WGS) entry which is preliminary data.</text>
</comment>
<evidence type="ECO:0000313" key="3">
    <source>
        <dbReference type="Proteomes" id="UP000886689"/>
    </source>
</evidence>
<dbReference type="PANTHER" id="PTHR48090">
    <property type="entry name" value="UNDECAPRENYL-PHOSPHATE 4-DEOXY-4-FORMAMIDO-L-ARABINOSE TRANSFERASE-RELATED"/>
    <property type="match status" value="1"/>
</dbReference>
<dbReference type="EMBL" id="JADJUC010000006">
    <property type="protein sequence ID" value="MBK8524018.1"/>
    <property type="molecule type" value="Genomic_DNA"/>
</dbReference>
<evidence type="ECO:0000259" key="1">
    <source>
        <dbReference type="Pfam" id="PF00535"/>
    </source>
</evidence>
<gene>
    <name evidence="2" type="ORF">IPL58_07755</name>
</gene>